<dbReference type="InterPro" id="IPR026591">
    <property type="entry name" value="Sirtuin_cat_small_dom_sf"/>
</dbReference>
<evidence type="ECO:0000256" key="2">
    <source>
        <dbReference type="ARBA" id="ARBA00006924"/>
    </source>
</evidence>
<comment type="subcellular location">
    <subcellularLocation>
        <location evidence="1">Mitochondrion</location>
    </subcellularLocation>
</comment>
<dbReference type="PANTHER" id="PTHR11085:SF10">
    <property type="entry name" value="NAD-DEPENDENT PROTEIN DEACYLASE SIRTUIN-5, MITOCHONDRIAL-RELATED"/>
    <property type="match status" value="1"/>
</dbReference>
<dbReference type="InterPro" id="IPR029035">
    <property type="entry name" value="DHS-like_NAD/FAD-binding_dom"/>
</dbReference>
<sequence>MEAGADSFRQALRQARHPIALAGAGLSAASGIPTFRGAGGLWRQHDALSLATPEAFKRDPSKVWQLYHYRRSVVVSAAPNAAHLTIAKLLMDSNSQLESVRSRIMPNAQSFHLITQNVDGLSGRALQEVVSDSSSTEAKASIRAATDSIIEMHGNLFKTICTNCGDAHFDRRQPLSEGLAGTEDLSGQYKAIPAERLPRCTKSACGGLLRPGVVWFGESIPELDRIQPLISRCDLILVLGTSSAVYPAAGFADMVKHTNNGKVAVFNIDDPSTTSSADDDLDWYFAGPVEKLLPEVLLSL</sequence>
<reference evidence="8" key="1">
    <citation type="submission" date="2016-04" db="EMBL/GenBank/DDBJ databases">
        <authorList>
            <person name="Guldener U."/>
            <person name="Guldener U."/>
        </authorList>
    </citation>
    <scope>NUCLEOTIDE SEQUENCE [LARGE SCALE GENOMIC DNA]</scope>
    <source>
        <strain evidence="8">UB2112</strain>
    </source>
</reference>
<dbReference type="InterPro" id="IPR003000">
    <property type="entry name" value="Sirtuin"/>
</dbReference>
<dbReference type="SUPFAM" id="SSF52467">
    <property type="entry name" value="DHS-like NAD/FAD-binding domain"/>
    <property type="match status" value="1"/>
</dbReference>
<feature type="domain" description="Deacetylase sirtuin-type" evidence="6">
    <location>
        <begin position="1"/>
        <end position="300"/>
    </location>
</feature>
<dbReference type="InterPro" id="IPR026590">
    <property type="entry name" value="Ssirtuin_cat_dom"/>
</dbReference>
<keyword evidence="3" id="KW-0808">Transferase</keyword>
<dbReference type="GO" id="GO:0005634">
    <property type="term" value="C:nucleus"/>
    <property type="evidence" value="ECO:0007669"/>
    <property type="project" value="TreeGrafter"/>
</dbReference>
<dbReference type="PROSITE" id="PS50305">
    <property type="entry name" value="SIRTUIN"/>
    <property type="match status" value="1"/>
</dbReference>
<evidence type="ECO:0000256" key="4">
    <source>
        <dbReference type="ARBA" id="ARBA00023027"/>
    </source>
</evidence>
<dbReference type="GO" id="GO:0046872">
    <property type="term" value="F:metal ion binding"/>
    <property type="evidence" value="ECO:0007669"/>
    <property type="project" value="UniProtKB-KW"/>
</dbReference>
<dbReference type="GO" id="GO:0017136">
    <property type="term" value="F:histone deacetylase activity, NAD-dependent"/>
    <property type="evidence" value="ECO:0007669"/>
    <property type="project" value="TreeGrafter"/>
</dbReference>
<dbReference type="GO" id="GO:0070403">
    <property type="term" value="F:NAD+ binding"/>
    <property type="evidence" value="ECO:0007669"/>
    <property type="project" value="InterPro"/>
</dbReference>
<gene>
    <name evidence="7" type="ORF">UBRO_07790</name>
</gene>
<keyword evidence="4" id="KW-0520">NAD</keyword>
<dbReference type="PANTHER" id="PTHR11085">
    <property type="entry name" value="NAD-DEPENDENT PROTEIN DEACYLASE SIRTUIN-5, MITOCHONDRIAL-RELATED"/>
    <property type="match status" value="1"/>
</dbReference>
<feature type="binding site" evidence="5">
    <location>
        <position position="205"/>
    </location>
    <ligand>
        <name>Zn(2+)</name>
        <dbReference type="ChEBI" id="CHEBI:29105"/>
    </ligand>
</feature>
<dbReference type="GO" id="GO:0005739">
    <property type="term" value="C:mitochondrion"/>
    <property type="evidence" value="ECO:0007669"/>
    <property type="project" value="UniProtKB-SubCell"/>
</dbReference>
<evidence type="ECO:0000256" key="1">
    <source>
        <dbReference type="ARBA" id="ARBA00004173"/>
    </source>
</evidence>
<feature type="binding site" evidence="5">
    <location>
        <position position="161"/>
    </location>
    <ligand>
        <name>Zn(2+)</name>
        <dbReference type="ChEBI" id="CHEBI:29105"/>
    </ligand>
</feature>
<comment type="similarity">
    <text evidence="2">Belongs to the sirtuin family. Class I subfamily.</text>
</comment>
<dbReference type="Gene3D" id="3.30.1600.10">
    <property type="entry name" value="SIR2/SIRT2 'Small Domain"/>
    <property type="match status" value="1"/>
</dbReference>
<dbReference type="AlphaFoldDB" id="A0A1K0GB45"/>
<evidence type="ECO:0000313" key="8">
    <source>
        <dbReference type="Proteomes" id="UP000179920"/>
    </source>
</evidence>
<dbReference type="Gene3D" id="3.40.50.1220">
    <property type="entry name" value="TPP-binding domain"/>
    <property type="match status" value="1"/>
</dbReference>
<feature type="binding site" evidence="5">
    <location>
        <position position="164"/>
    </location>
    <ligand>
        <name>Zn(2+)</name>
        <dbReference type="ChEBI" id="CHEBI:29105"/>
    </ligand>
</feature>
<feature type="binding site" evidence="5">
    <location>
        <position position="200"/>
    </location>
    <ligand>
        <name>Zn(2+)</name>
        <dbReference type="ChEBI" id="CHEBI:29105"/>
    </ligand>
</feature>
<protein>
    <submittedName>
        <fullName evidence="7">Related to NAD-dependent deacetylase Sirtuin 5</fullName>
    </submittedName>
</protein>
<evidence type="ECO:0000256" key="5">
    <source>
        <dbReference type="PROSITE-ProRule" id="PRU00236"/>
    </source>
</evidence>
<accession>A0A1K0GB45</accession>
<dbReference type="OrthoDB" id="424302at2759"/>
<dbReference type="InterPro" id="IPR050134">
    <property type="entry name" value="NAD-dep_sirtuin_deacylases"/>
</dbReference>
<feature type="active site" description="Proton acceptor" evidence="5">
    <location>
        <position position="153"/>
    </location>
</feature>
<dbReference type="Pfam" id="PF02146">
    <property type="entry name" value="SIR2"/>
    <property type="match status" value="1"/>
</dbReference>
<keyword evidence="5" id="KW-0862">Zinc</keyword>
<dbReference type="Proteomes" id="UP000179920">
    <property type="component" value="Chromosome XVI"/>
</dbReference>
<evidence type="ECO:0000259" key="6">
    <source>
        <dbReference type="PROSITE" id="PS50305"/>
    </source>
</evidence>
<dbReference type="EMBL" id="LT558132">
    <property type="protein sequence ID" value="SAM85237.1"/>
    <property type="molecule type" value="Genomic_DNA"/>
</dbReference>
<evidence type="ECO:0000313" key="7">
    <source>
        <dbReference type="EMBL" id="SAM85237.1"/>
    </source>
</evidence>
<proteinExistence type="inferred from homology"/>
<organism evidence="7 8">
    <name type="scientific">Ustilago bromivora</name>
    <dbReference type="NCBI Taxonomy" id="307758"/>
    <lineage>
        <taxon>Eukaryota</taxon>
        <taxon>Fungi</taxon>
        <taxon>Dikarya</taxon>
        <taxon>Basidiomycota</taxon>
        <taxon>Ustilaginomycotina</taxon>
        <taxon>Ustilaginomycetes</taxon>
        <taxon>Ustilaginales</taxon>
        <taxon>Ustilaginaceae</taxon>
        <taxon>Ustilago</taxon>
    </lineage>
</organism>
<evidence type="ECO:0000256" key="3">
    <source>
        <dbReference type="ARBA" id="ARBA00022679"/>
    </source>
</evidence>
<keyword evidence="5" id="KW-0479">Metal-binding</keyword>
<name>A0A1K0GB45_9BASI</name>